<protein>
    <submittedName>
        <fullName evidence="1">Uncharacterized protein GlcG (DUF336 family)</fullName>
    </submittedName>
</protein>
<dbReference type="Pfam" id="PF03928">
    <property type="entry name" value="HbpS-like"/>
    <property type="match status" value="1"/>
</dbReference>
<reference evidence="1 2" key="1">
    <citation type="submission" date="2023-07" db="EMBL/GenBank/DDBJ databases">
        <title>Sorghum-associated microbial communities from plants grown in Nebraska, USA.</title>
        <authorList>
            <person name="Schachtman D."/>
        </authorList>
    </citation>
    <scope>NUCLEOTIDE SEQUENCE [LARGE SCALE GENOMIC DNA]</scope>
    <source>
        <strain evidence="1 2">DS1027</strain>
    </source>
</reference>
<dbReference type="InterPro" id="IPR005624">
    <property type="entry name" value="PduO/GlcC-like"/>
</dbReference>
<comment type="caution">
    <text evidence="1">The sequence shown here is derived from an EMBL/GenBank/DDBJ whole genome shotgun (WGS) entry which is preliminary data.</text>
</comment>
<dbReference type="Gene3D" id="3.30.450.150">
    <property type="entry name" value="Haem-degrading domain"/>
    <property type="match status" value="1"/>
</dbReference>
<accession>A0ABU1MK24</accession>
<dbReference type="PANTHER" id="PTHR34309:SF10">
    <property type="entry name" value="SLR1406 PROTEIN"/>
    <property type="match status" value="1"/>
</dbReference>
<dbReference type="InterPro" id="IPR052517">
    <property type="entry name" value="GlcG_carb_metab_protein"/>
</dbReference>
<dbReference type="PANTHER" id="PTHR34309">
    <property type="entry name" value="SLR1406 PROTEIN"/>
    <property type="match status" value="1"/>
</dbReference>
<dbReference type="EMBL" id="JAVDRD010000003">
    <property type="protein sequence ID" value="MDR6510695.1"/>
    <property type="molecule type" value="Genomic_DNA"/>
</dbReference>
<dbReference type="InterPro" id="IPR038084">
    <property type="entry name" value="PduO/GlcC-like_sf"/>
</dbReference>
<keyword evidence="2" id="KW-1185">Reference proteome</keyword>
<gene>
    <name evidence="1" type="ORF">J2792_001561</name>
</gene>
<organism evidence="1 2">
    <name type="scientific">Novosphingobium capsulatum</name>
    <dbReference type="NCBI Taxonomy" id="13688"/>
    <lineage>
        <taxon>Bacteria</taxon>
        <taxon>Pseudomonadati</taxon>
        <taxon>Pseudomonadota</taxon>
        <taxon>Alphaproteobacteria</taxon>
        <taxon>Sphingomonadales</taxon>
        <taxon>Sphingomonadaceae</taxon>
        <taxon>Novosphingobium</taxon>
    </lineage>
</organism>
<sequence>MMATLDLTAAQTVIAAALASARARAAKPLAVIVLDAGGHPIAFAREDGATFARLEIARAKAKGALGMGADTRILAERAKGNPVFFQSVAVALGGDMAFSPGGVLVRGPQGLVLGSVGASGDTGDCDEECVTAGLHAAGFNQEQTR</sequence>
<name>A0ABU1MK24_9SPHN</name>
<proteinExistence type="predicted"/>
<evidence type="ECO:0000313" key="1">
    <source>
        <dbReference type="EMBL" id="MDR6510695.1"/>
    </source>
</evidence>
<dbReference type="SUPFAM" id="SSF143744">
    <property type="entry name" value="GlcG-like"/>
    <property type="match status" value="1"/>
</dbReference>
<dbReference type="Proteomes" id="UP001184150">
    <property type="component" value="Unassembled WGS sequence"/>
</dbReference>
<evidence type="ECO:0000313" key="2">
    <source>
        <dbReference type="Proteomes" id="UP001184150"/>
    </source>
</evidence>